<accession>A0ABY7D2S0</accession>
<organism evidence="2 3">
    <name type="scientific">Puccinia triticina</name>
    <dbReference type="NCBI Taxonomy" id="208348"/>
    <lineage>
        <taxon>Eukaryota</taxon>
        <taxon>Fungi</taxon>
        <taxon>Dikarya</taxon>
        <taxon>Basidiomycota</taxon>
        <taxon>Pucciniomycotina</taxon>
        <taxon>Pucciniomycetes</taxon>
        <taxon>Pucciniales</taxon>
        <taxon>Pucciniaceae</taxon>
        <taxon>Puccinia</taxon>
    </lineage>
</organism>
<dbReference type="EMBL" id="CP110435">
    <property type="protein sequence ID" value="WAQ91913.1"/>
    <property type="molecule type" value="Genomic_DNA"/>
</dbReference>
<feature type="compositionally biased region" description="Low complexity" evidence="1">
    <location>
        <begin position="30"/>
        <end position="42"/>
    </location>
</feature>
<evidence type="ECO:0000256" key="1">
    <source>
        <dbReference type="SAM" id="MobiDB-lite"/>
    </source>
</evidence>
<reference evidence="2" key="1">
    <citation type="submission" date="2022-10" db="EMBL/GenBank/DDBJ databases">
        <title>Puccinia triticina Genome sequencing and assembly.</title>
        <authorList>
            <person name="Li C."/>
        </authorList>
    </citation>
    <scope>NUCLEOTIDE SEQUENCE</scope>
    <source>
        <strain evidence="2">Pt15</strain>
    </source>
</reference>
<gene>
    <name evidence="2" type="ORF">PtA15_15A306</name>
</gene>
<dbReference type="RefSeq" id="XP_053027468.1">
    <property type="nucleotide sequence ID" value="XM_053163499.1"/>
</dbReference>
<dbReference type="Proteomes" id="UP001164743">
    <property type="component" value="Chromosome 15A"/>
</dbReference>
<protein>
    <submittedName>
        <fullName evidence="2">Uncharacterized protein</fullName>
    </submittedName>
</protein>
<sequence>MTRKSKRIPTANRHLSTPSVNAKQSKPGQKTSPKSTRSTSKKLNTGISWIFLDNTLV</sequence>
<evidence type="ECO:0000313" key="3">
    <source>
        <dbReference type="Proteomes" id="UP001164743"/>
    </source>
</evidence>
<feature type="compositionally biased region" description="Polar residues" evidence="1">
    <location>
        <begin position="13"/>
        <end position="29"/>
    </location>
</feature>
<feature type="region of interest" description="Disordered" evidence="1">
    <location>
        <begin position="1"/>
        <end position="43"/>
    </location>
</feature>
<name>A0ABY7D2S0_9BASI</name>
<dbReference type="GeneID" id="77804394"/>
<keyword evidence="3" id="KW-1185">Reference proteome</keyword>
<evidence type="ECO:0000313" key="2">
    <source>
        <dbReference type="EMBL" id="WAQ91913.1"/>
    </source>
</evidence>
<proteinExistence type="predicted"/>